<dbReference type="PROSITE" id="PS51704">
    <property type="entry name" value="GP_PDE"/>
    <property type="match status" value="1"/>
</dbReference>
<organism evidence="4 5">
    <name type="scientific">Belliella alkalica</name>
    <dbReference type="NCBI Taxonomy" id="1730871"/>
    <lineage>
        <taxon>Bacteria</taxon>
        <taxon>Pseudomonadati</taxon>
        <taxon>Bacteroidota</taxon>
        <taxon>Cytophagia</taxon>
        <taxon>Cytophagales</taxon>
        <taxon>Cyclobacteriaceae</taxon>
        <taxon>Belliella</taxon>
    </lineage>
</organism>
<accession>A0ABS9V6S3</accession>
<sequence length="506" mass="57722">MKILLFALAIFCVSCTNNPQYSHENQESPTKIIAHRGAWKKNGLPQNSLASLRNAIEKGFDGSEFDVRITKDDSLIIVHDPVHQGLNVEESTYQELIEYPLSNGERLPTLLEYLVEGMRDNSKTKLILEVKPSENGTIKGQYIAEKSMDLVKKLGAESNVIYISFDFEILKKLKSIDKSASVHYLEGDKKPIEIKDNNIDGLNYHYSRYKKDSLYFSEAKSLNLKLNSWTVNDPDIMDWLLDNKLDYITTDEPEILAEKIFLREKLEDKKLVWKDEFDYEGLPDSTKWSFDTQGNDWSWGNDELQWYTESNSNNAEVSNGILKITAVKEAIGNKRYSSARLRSLGKGDFKYGYFEISARMPSGNGTWPAIWMLPSNSDKGWPEGGEIDIMEHVGFKPDTVFATVHTKAHNHLINTQVGNDFLLPTAVSEFNIYSLYWDEEVIKAYVNGICYFTYQKNGQGTEVWPFDNEFHLLLNLAIGGGLGGKKGVDDSLFPHVFEVDYVRVYQ</sequence>
<dbReference type="Pfam" id="PF03009">
    <property type="entry name" value="GDPD"/>
    <property type="match status" value="1"/>
</dbReference>
<feature type="domain" description="GP-PDE" evidence="2">
    <location>
        <begin position="30"/>
        <end position="260"/>
    </location>
</feature>
<evidence type="ECO:0000313" key="5">
    <source>
        <dbReference type="Proteomes" id="UP001165430"/>
    </source>
</evidence>
<dbReference type="InterPro" id="IPR013320">
    <property type="entry name" value="ConA-like_dom_sf"/>
</dbReference>
<evidence type="ECO:0000259" key="3">
    <source>
        <dbReference type="PROSITE" id="PS51762"/>
    </source>
</evidence>
<dbReference type="Gene3D" id="2.60.120.200">
    <property type="match status" value="1"/>
</dbReference>
<dbReference type="SUPFAM" id="SSF49899">
    <property type="entry name" value="Concanavalin A-like lectins/glucanases"/>
    <property type="match status" value="1"/>
</dbReference>
<dbReference type="PROSITE" id="PS51762">
    <property type="entry name" value="GH16_2"/>
    <property type="match status" value="1"/>
</dbReference>
<reference evidence="4" key="1">
    <citation type="submission" date="2022-03" db="EMBL/GenBank/DDBJ databases">
        <title>De novo assembled genomes of Belliella spp. (Cyclobacteriaceae) strains.</title>
        <authorList>
            <person name="Szabo A."/>
            <person name="Korponai K."/>
            <person name="Felfoldi T."/>
        </authorList>
    </citation>
    <scope>NUCLEOTIDE SEQUENCE</scope>
    <source>
        <strain evidence="4">DSM 111903</strain>
    </source>
</reference>
<name>A0ABS9V6S3_9BACT</name>
<evidence type="ECO:0000313" key="4">
    <source>
        <dbReference type="EMBL" id="MCH7412117.1"/>
    </source>
</evidence>
<feature type="domain" description="GH16" evidence="3">
    <location>
        <begin position="277"/>
        <end position="506"/>
    </location>
</feature>
<evidence type="ECO:0000256" key="1">
    <source>
        <dbReference type="ARBA" id="ARBA00006865"/>
    </source>
</evidence>
<protein>
    <submittedName>
        <fullName evidence="4">Family 16 glycosylhydrolase</fullName>
    </submittedName>
</protein>
<comment type="similarity">
    <text evidence="1">Belongs to the glycosyl hydrolase 16 family.</text>
</comment>
<dbReference type="SUPFAM" id="SSF51695">
    <property type="entry name" value="PLC-like phosphodiesterases"/>
    <property type="match status" value="1"/>
</dbReference>
<dbReference type="EMBL" id="JAKZGO010000001">
    <property type="protein sequence ID" value="MCH7412117.1"/>
    <property type="molecule type" value="Genomic_DNA"/>
</dbReference>
<comment type="caution">
    <text evidence="4">The sequence shown here is derived from an EMBL/GenBank/DDBJ whole genome shotgun (WGS) entry which is preliminary data.</text>
</comment>
<dbReference type="Gene3D" id="3.20.20.190">
    <property type="entry name" value="Phosphatidylinositol (PI) phosphodiesterase"/>
    <property type="match status" value="1"/>
</dbReference>
<dbReference type="InterPro" id="IPR017946">
    <property type="entry name" value="PLC-like_Pdiesterase_TIM-brl"/>
</dbReference>
<dbReference type="PANTHER" id="PTHR10963">
    <property type="entry name" value="GLYCOSYL HYDROLASE-RELATED"/>
    <property type="match status" value="1"/>
</dbReference>
<proteinExistence type="inferred from homology"/>
<dbReference type="InterPro" id="IPR050546">
    <property type="entry name" value="Glycosyl_Hydrlase_16"/>
</dbReference>
<evidence type="ECO:0000259" key="2">
    <source>
        <dbReference type="PROSITE" id="PS51704"/>
    </source>
</evidence>
<keyword evidence="5" id="KW-1185">Reference proteome</keyword>
<dbReference type="Pfam" id="PF00722">
    <property type="entry name" value="Glyco_hydro_16"/>
    <property type="match status" value="1"/>
</dbReference>
<dbReference type="InterPro" id="IPR000757">
    <property type="entry name" value="Beta-glucanase-like"/>
</dbReference>
<dbReference type="RefSeq" id="WP_241409507.1">
    <property type="nucleotide sequence ID" value="NZ_JAKZGO010000001.1"/>
</dbReference>
<dbReference type="Proteomes" id="UP001165430">
    <property type="component" value="Unassembled WGS sequence"/>
</dbReference>
<dbReference type="CDD" id="cd08023">
    <property type="entry name" value="GH16_laminarinase_like"/>
    <property type="match status" value="1"/>
</dbReference>
<gene>
    <name evidence="4" type="ORF">MM213_01370</name>
</gene>
<dbReference type="InterPro" id="IPR030395">
    <property type="entry name" value="GP_PDE_dom"/>
</dbReference>
<dbReference type="PANTHER" id="PTHR10963:SF55">
    <property type="entry name" value="GLYCOSIDE HYDROLASE FAMILY 16 PROTEIN"/>
    <property type="match status" value="1"/>
</dbReference>